<keyword evidence="3" id="KW-1185">Reference proteome</keyword>
<feature type="compositionally biased region" description="Low complexity" evidence="1">
    <location>
        <begin position="14"/>
        <end position="23"/>
    </location>
</feature>
<feature type="region of interest" description="Disordered" evidence="1">
    <location>
        <begin position="1"/>
        <end position="23"/>
    </location>
</feature>
<organism evidence="2 3">
    <name type="scientific">Merluccius polli</name>
    <name type="common">Benguela hake</name>
    <name type="synonym">Merluccius cadenati</name>
    <dbReference type="NCBI Taxonomy" id="89951"/>
    <lineage>
        <taxon>Eukaryota</taxon>
        <taxon>Metazoa</taxon>
        <taxon>Chordata</taxon>
        <taxon>Craniata</taxon>
        <taxon>Vertebrata</taxon>
        <taxon>Euteleostomi</taxon>
        <taxon>Actinopterygii</taxon>
        <taxon>Neopterygii</taxon>
        <taxon>Teleostei</taxon>
        <taxon>Neoteleostei</taxon>
        <taxon>Acanthomorphata</taxon>
        <taxon>Zeiogadaria</taxon>
        <taxon>Gadariae</taxon>
        <taxon>Gadiformes</taxon>
        <taxon>Gadoidei</taxon>
        <taxon>Merlucciidae</taxon>
        <taxon>Merluccius</taxon>
    </lineage>
</organism>
<accession>A0AA47N4G1</accession>
<evidence type="ECO:0000313" key="2">
    <source>
        <dbReference type="EMBL" id="KAK0152228.1"/>
    </source>
</evidence>
<feature type="region of interest" description="Disordered" evidence="1">
    <location>
        <begin position="49"/>
        <end position="97"/>
    </location>
</feature>
<sequence length="97" mass="10758">MSAVLLEAPPPWRRQPASSQRPQRPLLLMSLAVLGHLSLQSPTVATVTSTATGSCEKSPSVRAERRSLSLRKSPEQRDKRREALREQAQQGENCQVQ</sequence>
<protein>
    <submittedName>
        <fullName evidence="2">Uncharacterized protein</fullName>
    </submittedName>
</protein>
<comment type="caution">
    <text evidence="2">The sequence shown here is derived from an EMBL/GenBank/DDBJ whole genome shotgun (WGS) entry which is preliminary data.</text>
</comment>
<dbReference type="Proteomes" id="UP001174136">
    <property type="component" value="Unassembled WGS sequence"/>
</dbReference>
<dbReference type="AlphaFoldDB" id="A0AA47N4G1"/>
<evidence type="ECO:0000256" key="1">
    <source>
        <dbReference type="SAM" id="MobiDB-lite"/>
    </source>
</evidence>
<proteinExistence type="predicted"/>
<feature type="compositionally biased region" description="Basic and acidic residues" evidence="1">
    <location>
        <begin position="62"/>
        <end position="85"/>
    </location>
</feature>
<reference evidence="2" key="1">
    <citation type="journal article" date="2023" name="Front. Mar. Sci.">
        <title>A new Merluccius polli reference genome to investigate the effects of global change in West African waters.</title>
        <authorList>
            <person name="Mateo J.L."/>
            <person name="Blanco-Fernandez C."/>
            <person name="Garcia-Vazquez E."/>
            <person name="Machado-Schiaffino G."/>
        </authorList>
    </citation>
    <scope>NUCLEOTIDE SEQUENCE</scope>
    <source>
        <strain evidence="2">C29</strain>
        <tissue evidence="2">Fin</tissue>
    </source>
</reference>
<evidence type="ECO:0000313" key="3">
    <source>
        <dbReference type="Proteomes" id="UP001174136"/>
    </source>
</evidence>
<dbReference type="EMBL" id="JAOPHQ010001134">
    <property type="protein sequence ID" value="KAK0152228.1"/>
    <property type="molecule type" value="Genomic_DNA"/>
</dbReference>
<name>A0AA47N4G1_MERPO</name>
<feature type="compositionally biased region" description="Polar residues" evidence="1">
    <location>
        <begin position="87"/>
        <end position="97"/>
    </location>
</feature>
<gene>
    <name evidence="2" type="ORF">N1851_006358</name>
</gene>